<feature type="transmembrane region" description="Helical" evidence="1">
    <location>
        <begin position="138"/>
        <end position="161"/>
    </location>
</feature>
<feature type="chain" id="PRO_5047280803" evidence="2">
    <location>
        <begin position="20"/>
        <end position="177"/>
    </location>
</feature>
<keyword evidence="1" id="KW-1133">Transmembrane helix</keyword>
<accession>A0ABQ0DAC2</accession>
<keyword evidence="2" id="KW-0732">Signal</keyword>
<proteinExistence type="predicted"/>
<dbReference type="EMBL" id="BAAFRS010000042">
    <property type="protein sequence ID" value="GAB1219804.1"/>
    <property type="molecule type" value="Genomic_DNA"/>
</dbReference>
<gene>
    <name evidence="3" type="ORF">ENUP19_0042G0058</name>
</gene>
<dbReference type="Proteomes" id="UP001628156">
    <property type="component" value="Unassembled WGS sequence"/>
</dbReference>
<evidence type="ECO:0000256" key="1">
    <source>
        <dbReference type="SAM" id="Phobius"/>
    </source>
</evidence>
<reference evidence="3 4" key="1">
    <citation type="journal article" date="2019" name="PLoS Negl. Trop. Dis.">
        <title>Whole genome sequencing of Entamoeba nuttalli reveals mammalian host-related molecular signatures and a novel octapeptide-repeat surface protein.</title>
        <authorList>
            <person name="Tanaka M."/>
            <person name="Makiuchi T."/>
            <person name="Komiyama T."/>
            <person name="Shiina T."/>
            <person name="Osaki K."/>
            <person name="Tachibana H."/>
        </authorList>
    </citation>
    <scope>NUCLEOTIDE SEQUENCE [LARGE SCALE GENOMIC DNA]</scope>
    <source>
        <strain evidence="3 4">P19-061405</strain>
    </source>
</reference>
<keyword evidence="4" id="KW-1185">Reference proteome</keyword>
<comment type="caution">
    <text evidence="3">The sequence shown here is derived from an EMBL/GenBank/DDBJ whole genome shotgun (WGS) entry which is preliminary data.</text>
</comment>
<feature type="signal peptide" evidence="2">
    <location>
        <begin position="1"/>
        <end position="19"/>
    </location>
</feature>
<protein>
    <submittedName>
        <fullName evidence="3">Uncharacterized protein</fullName>
    </submittedName>
</protein>
<sequence>MKELFFVFFFICFVSSSQCSSIPTVSTPSNIKIKSSTVFSLRIDNDEKVSLTFCGDNQIGHAKVEMYDHCEDGHLSFPIQSFGSILQHEETNAIELEVTNGEIIYFNVTAFEPIDLELCVSIINQNNDPPKDSYNPKAVYLLGGVLLVVIALLSLLVGFLANKKSQLRQSNSSKTIF</sequence>
<evidence type="ECO:0000313" key="4">
    <source>
        <dbReference type="Proteomes" id="UP001628156"/>
    </source>
</evidence>
<evidence type="ECO:0000313" key="3">
    <source>
        <dbReference type="EMBL" id="GAB1219804.1"/>
    </source>
</evidence>
<organism evidence="3 4">
    <name type="scientific">Entamoeba nuttalli</name>
    <dbReference type="NCBI Taxonomy" id="412467"/>
    <lineage>
        <taxon>Eukaryota</taxon>
        <taxon>Amoebozoa</taxon>
        <taxon>Evosea</taxon>
        <taxon>Archamoebae</taxon>
        <taxon>Mastigamoebida</taxon>
        <taxon>Entamoebidae</taxon>
        <taxon>Entamoeba</taxon>
    </lineage>
</organism>
<keyword evidence="1" id="KW-0472">Membrane</keyword>
<evidence type="ECO:0000256" key="2">
    <source>
        <dbReference type="SAM" id="SignalP"/>
    </source>
</evidence>
<keyword evidence="1" id="KW-0812">Transmembrane</keyword>
<name>A0ABQ0DAC2_9EUKA</name>